<evidence type="ECO:0000313" key="1">
    <source>
        <dbReference type="EMBL" id="NML45203.1"/>
    </source>
</evidence>
<accession>A0A848H9N4</accession>
<gene>
    <name evidence="1" type="ORF">HHL11_15725</name>
</gene>
<protein>
    <submittedName>
        <fullName evidence="1">Uncharacterized protein</fullName>
    </submittedName>
</protein>
<comment type="caution">
    <text evidence="1">The sequence shown here is derived from an EMBL/GenBank/DDBJ whole genome shotgun (WGS) entry which is preliminary data.</text>
</comment>
<dbReference type="Proteomes" id="UP000541185">
    <property type="component" value="Unassembled WGS sequence"/>
</dbReference>
<dbReference type="RefSeq" id="WP_169419289.1">
    <property type="nucleotide sequence ID" value="NZ_JABBFX010000001.1"/>
</dbReference>
<keyword evidence="2" id="KW-1185">Reference proteome</keyword>
<dbReference type="EMBL" id="JABBFX010000001">
    <property type="protein sequence ID" value="NML45203.1"/>
    <property type="molecule type" value="Genomic_DNA"/>
</dbReference>
<proteinExistence type="predicted"/>
<evidence type="ECO:0000313" key="2">
    <source>
        <dbReference type="Proteomes" id="UP000541185"/>
    </source>
</evidence>
<reference evidence="1 2" key="1">
    <citation type="submission" date="2020-04" db="EMBL/GenBank/DDBJ databases">
        <title>Ramlibacter sp. G-1-2-2 isolated from soil.</title>
        <authorList>
            <person name="Dahal R.H."/>
        </authorList>
    </citation>
    <scope>NUCLEOTIDE SEQUENCE [LARGE SCALE GENOMIC DNA]</scope>
    <source>
        <strain evidence="1 2">G-1-2-2</strain>
    </source>
</reference>
<organism evidence="1 2">
    <name type="scientific">Ramlibacter agri</name>
    <dbReference type="NCBI Taxonomy" id="2728837"/>
    <lineage>
        <taxon>Bacteria</taxon>
        <taxon>Pseudomonadati</taxon>
        <taxon>Pseudomonadota</taxon>
        <taxon>Betaproteobacteria</taxon>
        <taxon>Burkholderiales</taxon>
        <taxon>Comamonadaceae</taxon>
        <taxon>Ramlibacter</taxon>
    </lineage>
</organism>
<name>A0A848H9N4_9BURK</name>
<dbReference type="AlphaFoldDB" id="A0A848H9N4"/>
<sequence>MPASHAPAIDAMAFQLAAALERYGQDAGRMADTWLDMELYRSVSDQVEQIRMYSSALPQLSVQWVELLIAHAELVHSLWRARFREGEGDAALLFEVRERHAACVEGLRQRCLRFLSREDRSPGPRQSA</sequence>